<dbReference type="EMBL" id="SKFH01000003">
    <property type="protein sequence ID" value="TCZ74065.1"/>
    <property type="molecule type" value="Genomic_DNA"/>
</dbReference>
<dbReference type="RefSeq" id="WP_131850664.1">
    <property type="nucleotide sequence ID" value="NZ_SKFH01000003.1"/>
</dbReference>
<sequence length="725" mass="84193">MELLESIADLNVEELQVAENLSVRACNVLKQNGMFFLSQVLQYYKTKGTFINFRNCGGKSQYELEQLCEKYKNYLEDGTIRNVIALENGSTGYRVLKVKDAYSIFPLRDKTLDFLSKNRLAFVGQVLDYYQDNGTFRRLRNWTKGIESELSLFVDKIRKFSTEDERKEIEISATEDLGILTPIQLGVLEQWFSICFSSLPVRAQNVVYKIVGEANLTLQTFFESFVKTNINIGNIRNAGEKTISELNKAISNLKKQFSEVQKNISAQDESYQLFINAFGKSKGIAIQQLLEYEVAFIQQRFPLFAVFTNHFLSFLPIKAEYHMMLACFLKRDFENAHLNDIAMELGYSPERIRQLRPTLVAEALKFFVFEKSVSDVIIANSSYVQSISDCINLSNIRKNYFEAEIADLQDAFIFRALGSVFRHSHTLFIYENDQSTFAFLIANDVFSAFEFDSFAEDIEVKISERRSEDEFLNFEGYIYQFVPAFDALLFERIKRVAENVLEIGYGISVTYDGQIVFPKNSNRSLPDLIHDVLEKLGKPSHLTEIIQSLQETYPERLYSEGSVRSNIFRVPDIICFGKSSTYGLKVWEDEKGIRGGTIRDIVEEYLLQNEEPKHILLIEEYVQKYRDTNEKNILTNIKLDSDDRFLILPGAIVGLKSKQYNIKNHRFKKLPRNAPDMLKKYIGRKKVTEEEMEKIAMKLFKVDVYQSRYWLRQHKEKNTFTEFLK</sequence>
<organism evidence="2 3">
    <name type="scientific">Flaviaesturariibacter aridisoli</name>
    <dbReference type="NCBI Taxonomy" id="2545761"/>
    <lineage>
        <taxon>Bacteria</taxon>
        <taxon>Pseudomonadati</taxon>
        <taxon>Bacteroidota</taxon>
        <taxon>Chitinophagia</taxon>
        <taxon>Chitinophagales</taxon>
        <taxon>Chitinophagaceae</taxon>
        <taxon>Flaviaestuariibacter</taxon>
    </lineage>
</organism>
<evidence type="ECO:0000313" key="2">
    <source>
        <dbReference type="EMBL" id="TCZ74065.1"/>
    </source>
</evidence>
<dbReference type="Gene3D" id="1.10.150.20">
    <property type="entry name" value="5' to 3' exonuclease, C-terminal subdomain"/>
    <property type="match status" value="1"/>
</dbReference>
<comment type="caution">
    <text evidence="2">The sequence shown here is derived from an EMBL/GenBank/DDBJ whole genome shotgun (WGS) entry which is preliminary data.</text>
</comment>
<accession>A0A4R4E8H8</accession>
<dbReference type="AlphaFoldDB" id="A0A4R4E8H8"/>
<keyword evidence="3" id="KW-1185">Reference proteome</keyword>
<evidence type="ECO:0000313" key="3">
    <source>
        <dbReference type="Proteomes" id="UP000295164"/>
    </source>
</evidence>
<proteinExistence type="predicted"/>
<evidence type="ECO:0000256" key="1">
    <source>
        <dbReference type="SAM" id="Coils"/>
    </source>
</evidence>
<protein>
    <recommendedName>
        <fullName evidence="4">RNA polymerase sigma-70 region 4 domain-containing protein</fullName>
    </recommendedName>
</protein>
<name>A0A4R4E8H8_9BACT</name>
<keyword evidence="1" id="KW-0175">Coiled coil</keyword>
<gene>
    <name evidence="2" type="ORF">E0486_03035</name>
</gene>
<feature type="coiled-coil region" evidence="1">
    <location>
        <begin position="236"/>
        <end position="263"/>
    </location>
</feature>
<dbReference type="OrthoDB" id="1386348at2"/>
<dbReference type="Proteomes" id="UP000295164">
    <property type="component" value="Unassembled WGS sequence"/>
</dbReference>
<evidence type="ECO:0008006" key="4">
    <source>
        <dbReference type="Google" id="ProtNLM"/>
    </source>
</evidence>
<reference evidence="2 3" key="1">
    <citation type="submission" date="2019-03" db="EMBL/GenBank/DDBJ databases">
        <authorList>
            <person name="Kim M.K.M."/>
        </authorList>
    </citation>
    <scope>NUCLEOTIDE SEQUENCE [LARGE SCALE GENOMIC DNA]</scope>
    <source>
        <strain evidence="2 3">17J68-15</strain>
    </source>
</reference>